<dbReference type="NCBIfam" id="TIGR00197">
    <property type="entry name" value="yjeF_nterm"/>
    <property type="match status" value="1"/>
</dbReference>
<dbReference type="SUPFAM" id="SSF53613">
    <property type="entry name" value="Ribokinase-like"/>
    <property type="match status" value="1"/>
</dbReference>
<evidence type="ECO:0000256" key="12">
    <source>
        <dbReference type="ARBA" id="ARBA00023239"/>
    </source>
</evidence>
<evidence type="ECO:0000256" key="3">
    <source>
        <dbReference type="ARBA" id="ARBA00006001"/>
    </source>
</evidence>
<evidence type="ECO:0000256" key="1">
    <source>
        <dbReference type="ARBA" id="ARBA00000013"/>
    </source>
</evidence>
<feature type="binding site" evidence="18">
    <location>
        <begin position="130"/>
        <end position="136"/>
    </location>
    <ligand>
        <name>(6S)-NADPHX</name>
        <dbReference type="ChEBI" id="CHEBI:64076"/>
    </ligand>
</feature>
<comment type="cofactor">
    <cofactor evidence="18 19">
        <name>K(+)</name>
        <dbReference type="ChEBI" id="CHEBI:29103"/>
    </cofactor>
    <text evidence="18 19">Binds 1 potassium ion per subunit.</text>
</comment>
<dbReference type="PROSITE" id="PS51383">
    <property type="entry name" value="YJEF_C_3"/>
    <property type="match status" value="1"/>
</dbReference>
<evidence type="ECO:0000256" key="10">
    <source>
        <dbReference type="ARBA" id="ARBA00023027"/>
    </source>
</evidence>
<gene>
    <name evidence="17" type="primary">nnrD</name>
    <name evidence="18" type="synonym">nnrE</name>
    <name evidence="23" type="ORF">GCM10009001_29970</name>
</gene>
<comment type="similarity">
    <text evidence="3 19">In the N-terminal section; belongs to the NnrE/AIBP family.</text>
</comment>
<feature type="binding site" evidence="17">
    <location>
        <begin position="413"/>
        <end position="417"/>
    </location>
    <ligand>
        <name>AMP</name>
        <dbReference type="ChEBI" id="CHEBI:456215"/>
    </ligand>
</feature>
<feature type="binding site" evidence="17">
    <location>
        <position position="442"/>
    </location>
    <ligand>
        <name>AMP</name>
        <dbReference type="ChEBI" id="CHEBI:456215"/>
    </ligand>
</feature>
<comment type="function">
    <text evidence="17">Catalyzes the dehydration of the S-form of NAD(P)HX at the expense of ADP, which is converted to AMP. Together with NAD(P)HX epimerase, which catalyzes the epimerization of the S- and R-forms, the enzyme allows the repair of both epimers of NAD(P)HX, a damaged form of NAD(P)H that is a result of enzymatic or heat-dependent hydration.</text>
</comment>
<evidence type="ECO:0000256" key="11">
    <source>
        <dbReference type="ARBA" id="ARBA00023235"/>
    </source>
</evidence>
<dbReference type="Pfam" id="PF03853">
    <property type="entry name" value="YjeF_N"/>
    <property type="match status" value="1"/>
</dbReference>
<comment type="similarity">
    <text evidence="18">Belongs to the NnrE/AIBP family.</text>
</comment>
<organism evidence="23 24">
    <name type="scientific">Virgibacillus siamensis</name>
    <dbReference type="NCBI Taxonomy" id="480071"/>
    <lineage>
        <taxon>Bacteria</taxon>
        <taxon>Bacillati</taxon>
        <taxon>Bacillota</taxon>
        <taxon>Bacilli</taxon>
        <taxon>Bacillales</taxon>
        <taxon>Bacillaceae</taxon>
        <taxon>Virgibacillus</taxon>
    </lineage>
</organism>
<evidence type="ECO:0000256" key="15">
    <source>
        <dbReference type="ARBA" id="ARBA00048238"/>
    </source>
</evidence>
<dbReference type="Gene3D" id="3.40.1190.20">
    <property type="match status" value="1"/>
</dbReference>
<comment type="catalytic activity">
    <reaction evidence="1 18 19">
        <text>(6R)-NADHX = (6S)-NADHX</text>
        <dbReference type="Rhea" id="RHEA:32215"/>
        <dbReference type="ChEBI" id="CHEBI:64074"/>
        <dbReference type="ChEBI" id="CHEBI:64075"/>
        <dbReference type="EC" id="5.1.99.6"/>
    </reaction>
</comment>
<feature type="binding site" evidence="18">
    <location>
        <begin position="57"/>
        <end position="61"/>
    </location>
    <ligand>
        <name>(6S)-NADPHX</name>
        <dbReference type="ChEBI" id="CHEBI:64076"/>
    </ligand>
</feature>
<name>A0ABN1GG75_9BACI</name>
<dbReference type="PANTHER" id="PTHR12592">
    <property type="entry name" value="ATP-DEPENDENT (S)-NAD(P)H-HYDRATE DEHYDRATASE FAMILY MEMBER"/>
    <property type="match status" value="1"/>
</dbReference>
<comment type="similarity">
    <text evidence="17">Belongs to the NnrD/CARKD family.</text>
</comment>
<evidence type="ECO:0000256" key="8">
    <source>
        <dbReference type="ARBA" id="ARBA00022857"/>
    </source>
</evidence>
<keyword evidence="12 17" id="KW-0456">Lyase</keyword>
<keyword evidence="13" id="KW-0511">Multifunctional enzyme</keyword>
<feature type="compositionally biased region" description="Basic and acidic residues" evidence="20">
    <location>
        <begin position="229"/>
        <end position="246"/>
    </location>
</feature>
<evidence type="ECO:0000259" key="22">
    <source>
        <dbReference type="PROSITE" id="PS51385"/>
    </source>
</evidence>
<evidence type="ECO:0000256" key="4">
    <source>
        <dbReference type="ARBA" id="ARBA00009524"/>
    </source>
</evidence>
<feature type="binding site" evidence="17">
    <location>
        <position position="325"/>
    </location>
    <ligand>
        <name>(6S)-NADPHX</name>
        <dbReference type="ChEBI" id="CHEBI:64076"/>
    </ligand>
</feature>
<keyword evidence="9 18" id="KW-0630">Potassium</keyword>
<feature type="binding site" evidence="18">
    <location>
        <position position="162"/>
    </location>
    <ligand>
        <name>K(+)</name>
        <dbReference type="ChEBI" id="CHEBI:29103"/>
    </ligand>
</feature>
<keyword evidence="5 18" id="KW-0479">Metal-binding</keyword>
<reference evidence="23 24" key="1">
    <citation type="journal article" date="2019" name="Int. J. Syst. Evol. Microbiol.">
        <title>The Global Catalogue of Microorganisms (GCM) 10K type strain sequencing project: providing services to taxonomists for standard genome sequencing and annotation.</title>
        <authorList>
            <consortium name="The Broad Institute Genomics Platform"/>
            <consortium name="The Broad Institute Genome Sequencing Center for Infectious Disease"/>
            <person name="Wu L."/>
            <person name="Ma J."/>
        </authorList>
    </citation>
    <scope>NUCLEOTIDE SEQUENCE [LARGE SCALE GENOMIC DNA]</scope>
    <source>
        <strain evidence="23 24">JCM 15395</strain>
    </source>
</reference>
<keyword evidence="7 17" id="KW-0067">ATP-binding</keyword>
<evidence type="ECO:0000313" key="24">
    <source>
        <dbReference type="Proteomes" id="UP001500866"/>
    </source>
</evidence>
<dbReference type="NCBIfam" id="TIGR00196">
    <property type="entry name" value="yjeF_cterm"/>
    <property type="match status" value="1"/>
</dbReference>
<dbReference type="PROSITE" id="PS01050">
    <property type="entry name" value="YJEF_C_2"/>
    <property type="match status" value="1"/>
</dbReference>
<dbReference type="HAMAP" id="MF_01965">
    <property type="entry name" value="NADHX_dehydratase"/>
    <property type="match status" value="1"/>
</dbReference>
<feature type="region of interest" description="Disordered" evidence="20">
    <location>
        <begin position="229"/>
        <end position="249"/>
    </location>
</feature>
<protein>
    <recommendedName>
        <fullName evidence="19">Bifunctional NAD(P)H-hydrate repair enzyme</fullName>
    </recommendedName>
    <alternativeName>
        <fullName evidence="19">Nicotinamide nucleotide repair protein</fullName>
    </alternativeName>
    <domain>
        <recommendedName>
            <fullName evidence="19">ADP-dependent (S)-NAD(P)H-hydrate dehydratase</fullName>
            <ecNumber evidence="19">4.2.1.136</ecNumber>
        </recommendedName>
        <alternativeName>
            <fullName evidence="19">ADP-dependent NAD(P)HX dehydratase</fullName>
        </alternativeName>
    </domain>
    <domain>
        <recommendedName>
            <fullName evidence="19">NAD(P)H-hydrate epimerase</fullName>
            <ecNumber evidence="19">5.1.99.6</ecNumber>
        </recommendedName>
    </domain>
</protein>
<dbReference type="InterPro" id="IPR017953">
    <property type="entry name" value="Carbohydrate_kinase_pred_CS"/>
</dbReference>
<proteinExistence type="inferred from homology"/>
<comment type="caution">
    <text evidence="23">The sequence shown here is derived from an EMBL/GenBank/DDBJ whole genome shotgun (WGS) entry which is preliminary data.</text>
</comment>
<evidence type="ECO:0000256" key="9">
    <source>
        <dbReference type="ARBA" id="ARBA00022958"/>
    </source>
</evidence>
<dbReference type="RefSeq" id="WP_343814892.1">
    <property type="nucleotide sequence ID" value="NZ_BAAADS010000024.1"/>
</dbReference>
<comment type="function">
    <text evidence="14 19">Bifunctional enzyme that catalyzes the epimerization of the S- and R-forms of NAD(P)HX and the dehydration of the S-form of NAD(P)HX at the expense of ADP, which is converted to AMP. This allows the repair of both epimers of NAD(P)HX, a damaged form of NAD(P)H that is a result of enzymatic or heat-dependent hydration.</text>
</comment>
<dbReference type="InterPro" id="IPR029056">
    <property type="entry name" value="Ribokinase-like"/>
</dbReference>
<evidence type="ECO:0000259" key="21">
    <source>
        <dbReference type="PROSITE" id="PS51383"/>
    </source>
</evidence>
<dbReference type="InterPro" id="IPR004443">
    <property type="entry name" value="YjeF_N_dom"/>
</dbReference>
<accession>A0ABN1GG75</accession>
<evidence type="ECO:0000256" key="7">
    <source>
        <dbReference type="ARBA" id="ARBA00022840"/>
    </source>
</evidence>
<keyword evidence="10 17" id="KW-0520">NAD</keyword>
<evidence type="ECO:0000256" key="16">
    <source>
        <dbReference type="ARBA" id="ARBA00049209"/>
    </source>
</evidence>
<comment type="caution">
    <text evidence="17">Lacks conserved residue(s) required for the propagation of feature annotation.</text>
</comment>
<comment type="function">
    <text evidence="18">Catalyzes the epimerization of the S- and R-forms of NAD(P)HX, a damaged form of NAD(P)H that is a result of enzymatic or heat-dependent hydration. This is a prerequisite for the S-specific NAD(P)H-hydrate dehydratase to allow the repair of both epimers of NAD(P)HX.</text>
</comment>
<comment type="cofactor">
    <cofactor evidence="17">
        <name>Mg(2+)</name>
        <dbReference type="ChEBI" id="CHEBI:18420"/>
    </cofactor>
</comment>
<feature type="binding site" evidence="18">
    <location>
        <position position="58"/>
    </location>
    <ligand>
        <name>K(+)</name>
        <dbReference type="ChEBI" id="CHEBI:29103"/>
    </ligand>
</feature>
<dbReference type="PIRSF" id="PIRSF017184">
    <property type="entry name" value="Nnr"/>
    <property type="match status" value="1"/>
</dbReference>
<dbReference type="Gene3D" id="3.40.50.10260">
    <property type="entry name" value="YjeF N-terminal domain"/>
    <property type="match status" value="1"/>
</dbReference>
<comment type="similarity">
    <text evidence="4 19">In the C-terminal section; belongs to the NnrD/CARKD family.</text>
</comment>
<keyword evidence="8 17" id="KW-0521">NADP</keyword>
<dbReference type="EC" id="4.2.1.136" evidence="19"/>
<evidence type="ECO:0000256" key="6">
    <source>
        <dbReference type="ARBA" id="ARBA00022741"/>
    </source>
</evidence>
<dbReference type="InterPro" id="IPR036652">
    <property type="entry name" value="YjeF_N_dom_sf"/>
</dbReference>
<feature type="domain" description="YjeF N-terminal" evidence="22">
    <location>
        <begin position="9"/>
        <end position="216"/>
    </location>
</feature>
<evidence type="ECO:0000256" key="14">
    <source>
        <dbReference type="ARBA" id="ARBA00025153"/>
    </source>
</evidence>
<comment type="catalytic activity">
    <reaction evidence="16 17 19">
        <text>(6S)-NADPHX + ADP = AMP + phosphate + NADPH + H(+)</text>
        <dbReference type="Rhea" id="RHEA:32235"/>
        <dbReference type="ChEBI" id="CHEBI:15378"/>
        <dbReference type="ChEBI" id="CHEBI:43474"/>
        <dbReference type="ChEBI" id="CHEBI:57783"/>
        <dbReference type="ChEBI" id="CHEBI:64076"/>
        <dbReference type="ChEBI" id="CHEBI:456215"/>
        <dbReference type="ChEBI" id="CHEBI:456216"/>
        <dbReference type="EC" id="4.2.1.136"/>
    </reaction>
</comment>
<evidence type="ECO:0000313" key="23">
    <source>
        <dbReference type="EMBL" id="GAA0610690.1"/>
    </source>
</evidence>
<evidence type="ECO:0000256" key="18">
    <source>
        <dbReference type="HAMAP-Rule" id="MF_01966"/>
    </source>
</evidence>
<evidence type="ECO:0000256" key="13">
    <source>
        <dbReference type="ARBA" id="ARBA00023268"/>
    </source>
</evidence>
<dbReference type="Proteomes" id="UP001500866">
    <property type="component" value="Unassembled WGS sequence"/>
</dbReference>
<keyword evidence="6 17" id="KW-0547">Nucleotide-binding</keyword>
<feature type="domain" description="YjeF C-terminal" evidence="21">
    <location>
        <begin position="224"/>
        <end position="503"/>
    </location>
</feature>
<comment type="catalytic activity">
    <reaction evidence="15 17 19">
        <text>(6S)-NADHX + ADP = AMP + phosphate + NADH + H(+)</text>
        <dbReference type="Rhea" id="RHEA:32223"/>
        <dbReference type="ChEBI" id="CHEBI:15378"/>
        <dbReference type="ChEBI" id="CHEBI:43474"/>
        <dbReference type="ChEBI" id="CHEBI:57945"/>
        <dbReference type="ChEBI" id="CHEBI:64074"/>
        <dbReference type="ChEBI" id="CHEBI:456215"/>
        <dbReference type="ChEBI" id="CHEBI:456216"/>
        <dbReference type="EC" id="4.2.1.136"/>
    </reaction>
</comment>
<dbReference type="CDD" id="cd01171">
    <property type="entry name" value="YXKO-related"/>
    <property type="match status" value="1"/>
</dbReference>
<dbReference type="InterPro" id="IPR000631">
    <property type="entry name" value="CARKD"/>
</dbReference>
<dbReference type="HAMAP" id="MF_01966">
    <property type="entry name" value="NADHX_epimerase"/>
    <property type="match status" value="1"/>
</dbReference>
<dbReference type="SUPFAM" id="SSF64153">
    <property type="entry name" value="YjeF N-terminal domain-like"/>
    <property type="match status" value="1"/>
</dbReference>
<feature type="binding site" evidence="18">
    <location>
        <position position="159"/>
    </location>
    <ligand>
        <name>(6S)-NADPHX</name>
        <dbReference type="ChEBI" id="CHEBI:64076"/>
    </ligand>
</feature>
<feature type="binding site" evidence="17">
    <location>
        <position position="376"/>
    </location>
    <ligand>
        <name>(6S)-NADPHX</name>
        <dbReference type="ChEBI" id="CHEBI:64076"/>
    </ligand>
</feature>
<evidence type="ECO:0000256" key="17">
    <source>
        <dbReference type="HAMAP-Rule" id="MF_01965"/>
    </source>
</evidence>
<comment type="catalytic activity">
    <reaction evidence="2 18 19">
        <text>(6R)-NADPHX = (6S)-NADPHX</text>
        <dbReference type="Rhea" id="RHEA:32227"/>
        <dbReference type="ChEBI" id="CHEBI:64076"/>
        <dbReference type="ChEBI" id="CHEBI:64077"/>
        <dbReference type="EC" id="5.1.99.6"/>
    </reaction>
</comment>
<feature type="binding site" evidence="17">
    <location>
        <position position="443"/>
    </location>
    <ligand>
        <name>(6S)-NADPHX</name>
        <dbReference type="ChEBI" id="CHEBI:64076"/>
    </ligand>
</feature>
<evidence type="ECO:0000256" key="5">
    <source>
        <dbReference type="ARBA" id="ARBA00022723"/>
    </source>
</evidence>
<comment type="subunit">
    <text evidence="17">Homotetramer.</text>
</comment>
<keyword evidence="24" id="KW-1185">Reference proteome</keyword>
<dbReference type="PANTHER" id="PTHR12592:SF0">
    <property type="entry name" value="ATP-DEPENDENT (S)-NAD(P)H-HYDRATE DEHYDRATASE"/>
    <property type="match status" value="1"/>
</dbReference>
<feature type="binding site" evidence="18">
    <location>
        <position position="126"/>
    </location>
    <ligand>
        <name>K(+)</name>
        <dbReference type="ChEBI" id="CHEBI:29103"/>
    </ligand>
</feature>
<evidence type="ECO:0000256" key="2">
    <source>
        <dbReference type="ARBA" id="ARBA00000909"/>
    </source>
</evidence>
<dbReference type="Pfam" id="PF01256">
    <property type="entry name" value="Carb_kinase"/>
    <property type="match status" value="1"/>
</dbReference>
<evidence type="ECO:0000256" key="20">
    <source>
        <dbReference type="SAM" id="MobiDB-lite"/>
    </source>
</evidence>
<evidence type="ECO:0000256" key="19">
    <source>
        <dbReference type="PIRNR" id="PIRNR017184"/>
    </source>
</evidence>
<dbReference type="EMBL" id="BAAADS010000024">
    <property type="protein sequence ID" value="GAA0610690.1"/>
    <property type="molecule type" value="Genomic_DNA"/>
</dbReference>
<dbReference type="PROSITE" id="PS51385">
    <property type="entry name" value="YJEF_N"/>
    <property type="match status" value="1"/>
</dbReference>
<keyword evidence="11 18" id="KW-0413">Isomerase</keyword>
<sequence>MYIVTANEMYGIDRYTTEEIGMDGKMLMENAGRAISERIESNIKNTDVITVFAGSGNNGGDGYVIARTLLNRGYQITVIQVVPDEKITGDARYYKNLFINCGGSISITGDPVEIDEALNQTDIVIDAILGIGVKGELREPIKTIVDTINDSPVRVISADIPSGLPADEGAAAFDSVQADYTIIVGYPKMSTFLQHTAPFYGEWETVDIGFPESAQTSLTRSVWTDRQFKNKMPDRKKDSHKGDHGRGLIIGGSEEMPGSIVMTVRAALRAGAGLVTAGSVKQAIPVIASQCIEATNLKLKEFDGVISGDQSIPYQNYDAIALGMGLGRHESTRSIVINAVRQVDGPLILDADGLYHIQHDLELFKGRTAPAVITPHPGEMAMLTGVSVQEILREPFAYSIEFARMYQAFVVLKGSFTIVTAPNGHQSVNTTGNQGLAKGGSGDVLTGIILAMTMQHEDLFDALRNACFVHGKAADLLVSNSHSVYDLMATDVVEGIGKVYRTFSAET</sequence>
<dbReference type="InterPro" id="IPR030677">
    <property type="entry name" value="Nnr"/>
</dbReference>
<dbReference type="EC" id="5.1.99.6" evidence="19"/>